<dbReference type="EMBL" id="WQMS01000006">
    <property type="protein sequence ID" value="MVO77456.1"/>
    <property type="molecule type" value="Genomic_DNA"/>
</dbReference>
<keyword evidence="4" id="KW-1185">Reference proteome</keyword>
<comment type="caution">
    <text evidence="3">The sequence shown here is derived from an EMBL/GenBank/DDBJ whole genome shotgun (WGS) entry which is preliminary data.</text>
</comment>
<organism evidence="3 4">
    <name type="scientific">Sphingomonas horti</name>
    <dbReference type="NCBI Taxonomy" id="2682842"/>
    <lineage>
        <taxon>Bacteria</taxon>
        <taxon>Pseudomonadati</taxon>
        <taxon>Pseudomonadota</taxon>
        <taxon>Alphaproteobacteria</taxon>
        <taxon>Sphingomonadales</taxon>
        <taxon>Sphingomonadaceae</taxon>
        <taxon>Sphingomonas</taxon>
    </lineage>
</organism>
<evidence type="ECO:0000256" key="1">
    <source>
        <dbReference type="SAM" id="MobiDB-lite"/>
    </source>
</evidence>
<keyword evidence="2" id="KW-0472">Membrane</keyword>
<gene>
    <name evidence="3" type="ORF">GON01_05815</name>
</gene>
<evidence type="ECO:0000313" key="4">
    <source>
        <dbReference type="Proteomes" id="UP000441389"/>
    </source>
</evidence>
<evidence type="ECO:0000313" key="3">
    <source>
        <dbReference type="EMBL" id="MVO77456.1"/>
    </source>
</evidence>
<protein>
    <submittedName>
        <fullName evidence="3">Uncharacterized protein</fullName>
    </submittedName>
</protein>
<name>A0A6I4IZF7_9SPHN</name>
<sequence>MADEDQARVYGMADPANRDPPAAEGLRGAKAETGGDRESLDFRHDVALDDGRTVTVSEGSGVSFAEQTGRAGLAEAKPWRDTAVSDEDASSVPLMPILAIAAAAGIIAFALWRFRPQAPDVETEIDFRPAPDL</sequence>
<reference evidence="3 4" key="1">
    <citation type="submission" date="2019-12" db="EMBL/GenBank/DDBJ databases">
        <authorList>
            <person name="Huq M.A."/>
        </authorList>
    </citation>
    <scope>NUCLEOTIDE SEQUENCE [LARGE SCALE GENOMIC DNA]</scope>
    <source>
        <strain evidence="3 4">MAH-20</strain>
    </source>
</reference>
<dbReference type="AlphaFoldDB" id="A0A6I4IZF7"/>
<evidence type="ECO:0000256" key="2">
    <source>
        <dbReference type="SAM" id="Phobius"/>
    </source>
</evidence>
<feature type="region of interest" description="Disordered" evidence="1">
    <location>
        <begin position="1"/>
        <end position="40"/>
    </location>
</feature>
<dbReference type="Proteomes" id="UP000441389">
    <property type="component" value="Unassembled WGS sequence"/>
</dbReference>
<feature type="compositionally biased region" description="Basic and acidic residues" evidence="1">
    <location>
        <begin position="27"/>
        <end position="40"/>
    </location>
</feature>
<proteinExistence type="predicted"/>
<keyword evidence="2" id="KW-0812">Transmembrane</keyword>
<dbReference type="RefSeq" id="WP_157026387.1">
    <property type="nucleotide sequence ID" value="NZ_WQMS01000006.1"/>
</dbReference>
<accession>A0A6I4IZF7</accession>
<feature type="transmembrane region" description="Helical" evidence="2">
    <location>
        <begin position="94"/>
        <end position="112"/>
    </location>
</feature>
<keyword evidence="2" id="KW-1133">Transmembrane helix</keyword>